<keyword evidence="2" id="KW-0472">Membrane</keyword>
<feature type="transmembrane region" description="Helical" evidence="2">
    <location>
        <begin position="93"/>
        <end position="115"/>
    </location>
</feature>
<dbReference type="SUPFAM" id="SSF56988">
    <property type="entry name" value="Anthrax protective antigen"/>
    <property type="match status" value="2"/>
</dbReference>
<evidence type="ECO:0000313" key="4">
    <source>
        <dbReference type="EMBL" id="ATL70034.1"/>
    </source>
</evidence>
<feature type="region of interest" description="Disordered" evidence="1">
    <location>
        <begin position="1"/>
        <end position="26"/>
    </location>
</feature>
<dbReference type="EMBL" id="CP023778">
    <property type="protein sequence ID" value="ATL70034.1"/>
    <property type="molecule type" value="Genomic_DNA"/>
</dbReference>
<feature type="compositionally biased region" description="Basic and acidic residues" evidence="1">
    <location>
        <begin position="15"/>
        <end position="26"/>
    </location>
</feature>
<dbReference type="InterPro" id="IPR006530">
    <property type="entry name" value="YD"/>
</dbReference>
<feature type="domain" description="PA14" evidence="3">
    <location>
        <begin position="870"/>
        <end position="1016"/>
    </location>
</feature>
<accession>A0A291RS26</accession>
<feature type="domain" description="PA14" evidence="3">
    <location>
        <begin position="338"/>
        <end position="501"/>
    </location>
</feature>
<dbReference type="PANTHER" id="PTHR32305">
    <property type="match status" value="1"/>
</dbReference>
<dbReference type="NCBIfam" id="TIGR01643">
    <property type="entry name" value="YD_repeat_2x"/>
    <property type="match status" value="2"/>
</dbReference>
<dbReference type="NCBIfam" id="TIGR03696">
    <property type="entry name" value="Rhs_assc_core"/>
    <property type="match status" value="1"/>
</dbReference>
<feature type="region of interest" description="Disordered" evidence="1">
    <location>
        <begin position="1020"/>
        <end position="1055"/>
    </location>
</feature>
<dbReference type="Gene3D" id="3.90.182.10">
    <property type="entry name" value="Toxin - Anthrax Protective Antigen,domain 1"/>
    <property type="match status" value="2"/>
</dbReference>
<dbReference type="Proteomes" id="UP000221961">
    <property type="component" value="Chromosome"/>
</dbReference>
<dbReference type="PROSITE" id="PS51820">
    <property type="entry name" value="PA14"/>
    <property type="match status" value="2"/>
</dbReference>
<feature type="region of interest" description="Disordered" evidence="1">
    <location>
        <begin position="120"/>
        <end position="195"/>
    </location>
</feature>
<keyword evidence="2" id="KW-1133">Transmembrane helix</keyword>
<feature type="region of interest" description="Disordered" evidence="1">
    <location>
        <begin position="1104"/>
        <end position="1128"/>
    </location>
</feature>
<feature type="compositionally biased region" description="Low complexity" evidence="1">
    <location>
        <begin position="1717"/>
        <end position="1733"/>
    </location>
</feature>
<name>A0A291RS26_9NOCA</name>
<dbReference type="InterPro" id="IPR050708">
    <property type="entry name" value="T6SS_VgrG/RHS"/>
</dbReference>
<feature type="compositionally biased region" description="Basic and acidic residues" evidence="1">
    <location>
        <begin position="146"/>
        <end position="155"/>
    </location>
</feature>
<dbReference type="Gene3D" id="2.180.10.10">
    <property type="entry name" value="RHS repeat-associated core"/>
    <property type="match status" value="2"/>
</dbReference>
<keyword evidence="2" id="KW-0812">Transmembrane</keyword>
<proteinExistence type="predicted"/>
<dbReference type="InterPro" id="IPR022385">
    <property type="entry name" value="Rhs_assc_core"/>
</dbReference>
<feature type="compositionally biased region" description="Polar residues" evidence="1">
    <location>
        <begin position="1109"/>
        <end position="1128"/>
    </location>
</feature>
<feature type="transmembrane region" description="Helical" evidence="2">
    <location>
        <begin position="1670"/>
        <end position="1697"/>
    </location>
</feature>
<dbReference type="PANTHER" id="PTHR32305:SF15">
    <property type="entry name" value="PROTEIN RHSA-RELATED"/>
    <property type="match status" value="1"/>
</dbReference>
<dbReference type="Pfam" id="PF07691">
    <property type="entry name" value="PA14"/>
    <property type="match status" value="2"/>
</dbReference>
<feature type="region of interest" description="Disordered" evidence="1">
    <location>
        <begin position="1707"/>
        <end position="1756"/>
    </location>
</feature>
<evidence type="ECO:0000256" key="1">
    <source>
        <dbReference type="SAM" id="MobiDB-lite"/>
    </source>
</evidence>
<evidence type="ECO:0000259" key="3">
    <source>
        <dbReference type="PROSITE" id="PS51820"/>
    </source>
</evidence>
<evidence type="ECO:0000256" key="2">
    <source>
        <dbReference type="SAM" id="Phobius"/>
    </source>
</evidence>
<protein>
    <recommendedName>
        <fullName evidence="3">PA14 domain-containing protein</fullName>
    </recommendedName>
</protein>
<evidence type="ECO:0000313" key="5">
    <source>
        <dbReference type="Proteomes" id="UP000221961"/>
    </source>
</evidence>
<dbReference type="KEGG" id="ntp:CRH09_31470"/>
<reference evidence="4 5" key="1">
    <citation type="submission" date="2017-10" db="EMBL/GenBank/DDBJ databases">
        <title>Comparative genomics between pathogenic Norcardia.</title>
        <authorList>
            <person name="Zeng L."/>
        </authorList>
    </citation>
    <scope>NUCLEOTIDE SEQUENCE [LARGE SCALE GENOMIC DNA]</scope>
    <source>
        <strain evidence="4 5">NC_YFY_NT001</strain>
    </source>
</reference>
<gene>
    <name evidence="4" type="ORF">CRH09_31470</name>
</gene>
<sequence>MCSLVPVGVSRHQRDHAGAKKEGVMSHNEQFQDRRPCQRSRAGRVITVRTTITTPSRMTATAHDTMTSLTARLLSPCGFGRGRRARMRVVTSSFVRAVALVVAMVLVVSLAQVAVPPLVAATPSSDPREMPMLSKPDGSSAGVADGPDHDPKPAEADFGPLMGDAGGASAKVDPKMSDSPGSVPPKPSPVSPVDDAVVSSLTPTLQVSEVSNPSGGTTLYCFKVSTGFDGRSGSVVDSGCLSAPSWTVPRDVLHDGARYTWTVETALSGGTTTTPADWVGHFRVDQRIGDPGPAPADHFGPVAVNLANGNVHTQDAGPTFYSVGGESGVGFAYNSQQGEAHGVRAAYFNDSRHSGTPDDAPVLVRQESQINLDWSGTVLGTDERWGKPIPPALDKQWFVIRWEGYFEPKSTGTYQFAGAHTDGAKIWVSDKLAYDNPNASGLNFESAQVISLTAGQRVPLKVELYHHSSDPARMSLWAKLGTIIGTSAPVILPAEWLFPADLPVLPSGWTSGPVGRYTKAEMLDASVVLTDGAGGKHTWAKASDGGYAPPPDEDGVLSFDVGGRVTVTEDGAVFTFNTDGTLGAVSSVLDSKKPAALQYIYGGTPSRLTEIKDPVSGRSHTLYYNADGSDKCYGDTPRPPGADKAPLQMLCRVRYWDGTETRLWYVKNSLGRIENPGSDVSDYGFDGDERDGPLTLIRTGLVNDWAIRQTGNVALGAAIAEIAYTSIADKVGEPPKLRAANVKLPSPDGGPFTARPQHSYAYDLPNKQAFVNVAGKQSPTGFSRMATYDDAGRASTTTDANGNIVHTEWNTKDKVTATVDTTGLRTSLIYDHADRPTDSYGPAPAACFNEQLPTPKCAQTMPHSHRGYDETLVGLEAAFYDNPSLSGVPKEWGTGVGSPDGSLTRTWASAPPVTNSGGWSGRFTGEIKLPDTGEYKLGFTVVDGVRLWIDDVLIVDSWTDKPSATVTDTGTYANTTPGSWHRIRVDYYNRTGTTGALDFTWTPPGAGTAVTVPGQNLQPRYGLETSRTNDSASAGDVDRAPPTKTSTGYSDPANGIDPVFGLAVSQTEDPGGINLTSRKLFEQPGQGYLRQLAAALPAGEIANPDKRGTSTYYGGSETRTNPCDSKSAAVSQGGRVKTVTAPKNSDGAANVLETVYDAAGRIVAARTNNEPWSCLSYDIRGRTIKKTFPAIGDQPARTITYDYAAGGDPLTRKVSDDSGSATTVLDLLGRTVSYTDAGGVTTTAEYDVAGRKTKEATTVKGVTSTLNYQWDDTFRLTRLDLDGTTVATPGYNAGVLQNVTYGNGSSLTITYGDAGTTNDYTWKVSGSTVVDAVMRSRDQRITDEKVTDTASADTTYNYSYTYDGAGRLIAATVPHHQLAYAFGGDNGCGPNKKAGLNTSRTAFTDSFNGAPPATTNYCYDDADRLLSTNGATTLSFSYDAYGNATKVGTDALGYDSTRRHISTTTAAGRSVNYTRDLSDRIVIRSVKDNANPEQVTRYGYASDTGGPDFILDSSGKLLQRVLKLPGGAVLTKNYTQNNTTNWSYPNIHGDILFTADSTAARTGTIHLYDPHGRNIDPVTGEFTDIPIPANAEGGMDFGYLGQHTIPIEHVASQQALEMGARTYLPILGRFLQTDPVPGGSANNYDYVNGDPVNASDLTGECPECAILGGAAGAAGLGTLGAGLIIGAAVVGTGYLAYRAYQELKKDNDPAPAPAKTPAPAQTNPAPATEAQATGNNPNLPGVHDPSLGRGHTGRTEPKNFKEQLAMEQVMSNPAGKTIVPSEKMNDPRWPGKDGWVKQAENVDGIEIHYNRNTKTGEVDDFKFKDN</sequence>
<dbReference type="InterPro" id="IPR011658">
    <property type="entry name" value="PA14_dom"/>
</dbReference>
<organism evidence="4 5">
    <name type="scientific">Nocardia terpenica</name>
    <dbReference type="NCBI Taxonomy" id="455432"/>
    <lineage>
        <taxon>Bacteria</taxon>
        <taxon>Bacillati</taxon>
        <taxon>Actinomycetota</taxon>
        <taxon>Actinomycetes</taxon>
        <taxon>Mycobacteriales</taxon>
        <taxon>Nocardiaceae</taxon>
        <taxon>Nocardia</taxon>
    </lineage>
</organism>
<dbReference type="InterPro" id="IPR037524">
    <property type="entry name" value="PA14/GLEYA"/>
</dbReference>
<dbReference type="SMART" id="SM00758">
    <property type="entry name" value="PA14"/>
    <property type="match status" value="2"/>
</dbReference>